<keyword evidence="2" id="KW-1185">Reference proteome</keyword>
<organism evidence="1 2">
    <name type="scientific">Allomyces macrogynus (strain ATCC 38327)</name>
    <name type="common">Allomyces javanicus var. macrogynus</name>
    <dbReference type="NCBI Taxonomy" id="578462"/>
    <lineage>
        <taxon>Eukaryota</taxon>
        <taxon>Fungi</taxon>
        <taxon>Fungi incertae sedis</taxon>
        <taxon>Blastocladiomycota</taxon>
        <taxon>Blastocladiomycetes</taxon>
        <taxon>Blastocladiales</taxon>
        <taxon>Blastocladiaceae</taxon>
        <taxon>Allomyces</taxon>
    </lineage>
</organism>
<dbReference type="Proteomes" id="UP000054350">
    <property type="component" value="Unassembled WGS sequence"/>
</dbReference>
<gene>
    <name evidence="1" type="ORF">AMAG_16261</name>
</gene>
<protein>
    <recommendedName>
        <fullName evidence="3">F-box domain-containing protein</fullName>
    </recommendedName>
</protein>
<reference evidence="2" key="2">
    <citation type="submission" date="2009-11" db="EMBL/GenBank/DDBJ databases">
        <title>The Genome Sequence of Allomyces macrogynus strain ATCC 38327.</title>
        <authorList>
            <consortium name="The Broad Institute Genome Sequencing Platform"/>
            <person name="Russ C."/>
            <person name="Cuomo C."/>
            <person name="Shea T."/>
            <person name="Young S.K."/>
            <person name="Zeng Q."/>
            <person name="Koehrsen M."/>
            <person name="Haas B."/>
            <person name="Borodovsky M."/>
            <person name="Guigo R."/>
            <person name="Alvarado L."/>
            <person name="Berlin A."/>
            <person name="Borenstein D."/>
            <person name="Chen Z."/>
            <person name="Engels R."/>
            <person name="Freedman E."/>
            <person name="Gellesch M."/>
            <person name="Goldberg J."/>
            <person name="Griggs A."/>
            <person name="Gujja S."/>
            <person name="Heiman D."/>
            <person name="Hepburn T."/>
            <person name="Howarth C."/>
            <person name="Jen D."/>
            <person name="Larson L."/>
            <person name="Lewis B."/>
            <person name="Mehta T."/>
            <person name="Park D."/>
            <person name="Pearson M."/>
            <person name="Roberts A."/>
            <person name="Saif S."/>
            <person name="Shenoy N."/>
            <person name="Sisk P."/>
            <person name="Stolte C."/>
            <person name="Sykes S."/>
            <person name="Walk T."/>
            <person name="White J."/>
            <person name="Yandava C."/>
            <person name="Burger G."/>
            <person name="Gray M.W."/>
            <person name="Holland P.W.H."/>
            <person name="King N."/>
            <person name="Lang F.B.F."/>
            <person name="Roger A.J."/>
            <person name="Ruiz-Trillo I."/>
            <person name="Lander E."/>
            <person name="Nusbaum C."/>
        </authorList>
    </citation>
    <scope>NUCLEOTIDE SEQUENCE [LARGE SCALE GENOMIC DNA]</scope>
    <source>
        <strain evidence="2">ATCC 38327</strain>
    </source>
</reference>
<proteinExistence type="predicted"/>
<dbReference type="OrthoDB" id="10344354at2759"/>
<sequence length="357" mass="39714">MGGVEHLRIFPECSDAVTQCVLTHPLVADRVVSISIGRGGKLGSLFDAMVFPHVTKFSISSPSSFSAITSLPTMPNCVKIEIEGSADEGAVLAPRALASMAAVRTIDMKGIIRLAEPSSVGLDQRPASQLWKATLSPSALRQFHTLATTMGYDALRALTHLDVDVSRDGAGHLLSTDLTRLTSLISLRITGSMYQDCTALRSDVMMQLAQLPHLEELDAAMFLPDGEDRFPLSPRPVFPALRRVHTSVQFFTYLRRCTFPALQSVTVKLRYDLWGLTNGVYVPRAPMLTSWMNMGCEEVAECKYQDKRLPVDDSVHQQAPRLLECQLRVPDANRVMLLRFALKLKVEKQMWMRVLEW</sequence>
<reference evidence="1 2" key="1">
    <citation type="submission" date="2009-11" db="EMBL/GenBank/DDBJ databases">
        <title>Annotation of Allomyces macrogynus ATCC 38327.</title>
        <authorList>
            <consortium name="The Broad Institute Genome Sequencing Platform"/>
            <person name="Russ C."/>
            <person name="Cuomo C."/>
            <person name="Burger G."/>
            <person name="Gray M.W."/>
            <person name="Holland P.W.H."/>
            <person name="King N."/>
            <person name="Lang F.B.F."/>
            <person name="Roger A.J."/>
            <person name="Ruiz-Trillo I."/>
            <person name="Young S.K."/>
            <person name="Zeng Q."/>
            <person name="Gargeya S."/>
            <person name="Fitzgerald M."/>
            <person name="Haas B."/>
            <person name="Abouelleil A."/>
            <person name="Alvarado L."/>
            <person name="Arachchi H.M."/>
            <person name="Berlin A."/>
            <person name="Chapman S.B."/>
            <person name="Gearin G."/>
            <person name="Goldberg J."/>
            <person name="Griggs A."/>
            <person name="Gujja S."/>
            <person name="Hansen M."/>
            <person name="Heiman D."/>
            <person name="Howarth C."/>
            <person name="Larimer J."/>
            <person name="Lui A."/>
            <person name="MacDonald P.J.P."/>
            <person name="McCowen C."/>
            <person name="Montmayeur A."/>
            <person name="Murphy C."/>
            <person name="Neiman D."/>
            <person name="Pearson M."/>
            <person name="Priest M."/>
            <person name="Roberts A."/>
            <person name="Saif S."/>
            <person name="Shea T."/>
            <person name="Sisk P."/>
            <person name="Stolte C."/>
            <person name="Sykes S."/>
            <person name="Wortman J."/>
            <person name="Nusbaum C."/>
            <person name="Birren B."/>
        </authorList>
    </citation>
    <scope>NUCLEOTIDE SEQUENCE [LARGE SCALE GENOMIC DNA]</scope>
    <source>
        <strain evidence="1 2">ATCC 38327</strain>
    </source>
</reference>
<name>A0A0L0TAX7_ALLM3</name>
<dbReference type="VEuPathDB" id="FungiDB:AMAG_16261"/>
<dbReference type="AlphaFoldDB" id="A0A0L0TAX7"/>
<dbReference type="EMBL" id="GG745373">
    <property type="protein sequence ID" value="KNE71709.1"/>
    <property type="molecule type" value="Genomic_DNA"/>
</dbReference>
<accession>A0A0L0TAX7</accession>
<evidence type="ECO:0008006" key="3">
    <source>
        <dbReference type="Google" id="ProtNLM"/>
    </source>
</evidence>
<evidence type="ECO:0000313" key="2">
    <source>
        <dbReference type="Proteomes" id="UP000054350"/>
    </source>
</evidence>
<evidence type="ECO:0000313" key="1">
    <source>
        <dbReference type="EMBL" id="KNE71709.1"/>
    </source>
</evidence>